<accession>A0A518CUE0</accession>
<evidence type="ECO:0000313" key="2">
    <source>
        <dbReference type="Proteomes" id="UP000317178"/>
    </source>
</evidence>
<dbReference type="PROSITE" id="PS51318">
    <property type="entry name" value="TAT"/>
    <property type="match status" value="1"/>
</dbReference>
<organism evidence="1 2">
    <name type="scientific">Polystyrenella longa</name>
    <dbReference type="NCBI Taxonomy" id="2528007"/>
    <lineage>
        <taxon>Bacteria</taxon>
        <taxon>Pseudomonadati</taxon>
        <taxon>Planctomycetota</taxon>
        <taxon>Planctomycetia</taxon>
        <taxon>Planctomycetales</taxon>
        <taxon>Planctomycetaceae</taxon>
        <taxon>Polystyrenella</taxon>
    </lineage>
</organism>
<name>A0A518CUE0_9PLAN</name>
<evidence type="ECO:0000313" key="1">
    <source>
        <dbReference type="EMBL" id="QDU82843.1"/>
    </source>
</evidence>
<dbReference type="Pfam" id="PF12715">
    <property type="entry name" value="Abhydrolase_7"/>
    <property type="match status" value="1"/>
</dbReference>
<protein>
    <submittedName>
        <fullName evidence="1">Abhydrolase family protein</fullName>
    </submittedName>
</protein>
<dbReference type="Gene3D" id="3.40.50.1820">
    <property type="entry name" value="alpha/beta hydrolase"/>
    <property type="match status" value="1"/>
</dbReference>
<dbReference type="GO" id="GO:0016787">
    <property type="term" value="F:hydrolase activity"/>
    <property type="evidence" value="ECO:0007669"/>
    <property type="project" value="UniProtKB-KW"/>
</dbReference>
<dbReference type="KEGG" id="plon:Pla110_46060"/>
<dbReference type="InterPro" id="IPR006311">
    <property type="entry name" value="TAT_signal"/>
</dbReference>
<dbReference type="OrthoDB" id="8183145at2"/>
<dbReference type="AlphaFoldDB" id="A0A518CUE0"/>
<dbReference type="Proteomes" id="UP000317178">
    <property type="component" value="Chromosome"/>
</dbReference>
<keyword evidence="2" id="KW-1185">Reference proteome</keyword>
<proteinExistence type="predicted"/>
<keyword evidence="1" id="KW-0378">Hydrolase</keyword>
<sequence length="429" mass="48305">MSGFKRREFISRIGAGAAGMALTGLGPEFLTASNSSYSSEANSLQAAETETHPTFTTDREDGRYESTAGFLQETLKHLKPKLAFDPEMTAEAYPAWQAAVREKLTELLCFPEVADPQPAPKRIWKRKREGYEWQKWEAYPEPYSVVPFYVLVPDGVSANSPAPTVMCFPGSTHTKESLVGECELDTGKRSTWKHFQTNRQALHFVKQGFISVAIENPATGELVSPLSSRSQMANCGLWLGRNYLGISVFQKAKILEWLREQNWVDSNRIATCGHSLGSNPADILGVLYPETVKAVIHNDFVCNWIERAYCTNFNPPGGSHHTVPGLFQWFDHTDIEASLAPRPLLFTEGGRTMQINKIRKAYELNGQPENIEVTYYAKYATADKRLFEEVPIPAGISNEEYFQYVNVDAPQHRFRPDKAVPWLKKVMKN</sequence>
<reference evidence="1 2" key="1">
    <citation type="submission" date="2019-02" db="EMBL/GenBank/DDBJ databases">
        <title>Deep-cultivation of Planctomycetes and their phenomic and genomic characterization uncovers novel biology.</title>
        <authorList>
            <person name="Wiegand S."/>
            <person name="Jogler M."/>
            <person name="Boedeker C."/>
            <person name="Pinto D."/>
            <person name="Vollmers J."/>
            <person name="Rivas-Marin E."/>
            <person name="Kohn T."/>
            <person name="Peeters S.H."/>
            <person name="Heuer A."/>
            <person name="Rast P."/>
            <person name="Oberbeckmann S."/>
            <person name="Bunk B."/>
            <person name="Jeske O."/>
            <person name="Meyerdierks A."/>
            <person name="Storesund J.E."/>
            <person name="Kallscheuer N."/>
            <person name="Luecker S."/>
            <person name="Lage O.M."/>
            <person name="Pohl T."/>
            <person name="Merkel B.J."/>
            <person name="Hornburger P."/>
            <person name="Mueller R.-W."/>
            <person name="Bruemmer F."/>
            <person name="Labrenz M."/>
            <person name="Spormann A.M."/>
            <person name="Op den Camp H."/>
            <person name="Overmann J."/>
            <person name="Amann R."/>
            <person name="Jetten M.S.M."/>
            <person name="Mascher T."/>
            <person name="Medema M.H."/>
            <person name="Devos D.P."/>
            <person name="Kaster A.-K."/>
            <person name="Ovreas L."/>
            <person name="Rohde M."/>
            <person name="Galperin M.Y."/>
            <person name="Jogler C."/>
        </authorList>
    </citation>
    <scope>NUCLEOTIDE SEQUENCE [LARGE SCALE GENOMIC DNA]</scope>
    <source>
        <strain evidence="1 2">Pla110</strain>
    </source>
</reference>
<dbReference type="InterPro" id="IPR025890">
    <property type="entry name" value="Abhydrolase_bac"/>
</dbReference>
<dbReference type="RefSeq" id="WP_144999356.1">
    <property type="nucleotide sequence ID" value="NZ_CP036281.1"/>
</dbReference>
<gene>
    <name evidence="1" type="ORF">Pla110_46060</name>
</gene>
<dbReference type="InterPro" id="IPR029058">
    <property type="entry name" value="AB_hydrolase_fold"/>
</dbReference>
<dbReference type="EMBL" id="CP036281">
    <property type="protein sequence ID" value="QDU82843.1"/>
    <property type="molecule type" value="Genomic_DNA"/>
</dbReference>
<dbReference type="SUPFAM" id="SSF53474">
    <property type="entry name" value="alpha/beta-Hydrolases"/>
    <property type="match status" value="1"/>
</dbReference>